<dbReference type="Proteomes" id="UP000215914">
    <property type="component" value="Chromosome 13"/>
</dbReference>
<evidence type="ECO:0000313" key="2">
    <source>
        <dbReference type="EMBL" id="KAF5772093.1"/>
    </source>
</evidence>
<sequence length="92" mass="10729">MSLSLSGDIQPAEPAGAAPPPPVAELRQTLLRSHTSPSPLFSFDLHPPPPFAFPKQTTTTINRWWCGGETRRERKTERKRPRREREDRRWWR</sequence>
<reference evidence="2" key="3">
    <citation type="submission" date="2020-06" db="EMBL/GenBank/DDBJ databases">
        <title>Helianthus annuus Genome sequencing and assembly Release 2.</title>
        <authorList>
            <person name="Gouzy J."/>
            <person name="Langlade N."/>
            <person name="Munos S."/>
        </authorList>
    </citation>
    <scope>NUCLEOTIDE SEQUENCE</scope>
    <source>
        <tissue evidence="2">Leaves</tissue>
    </source>
</reference>
<gene>
    <name evidence="3" type="ORF">HannXRQ_Chr13g0395981</name>
    <name evidence="2" type="ORF">HanXRQr2_Chr13g0572691</name>
</gene>
<protein>
    <submittedName>
        <fullName evidence="3">Uncharacterized protein</fullName>
    </submittedName>
</protein>
<evidence type="ECO:0000256" key="1">
    <source>
        <dbReference type="SAM" id="MobiDB-lite"/>
    </source>
</evidence>
<feature type="region of interest" description="Disordered" evidence="1">
    <location>
        <begin position="35"/>
        <end position="92"/>
    </location>
</feature>
<keyword evidence="4" id="KW-1185">Reference proteome</keyword>
<evidence type="ECO:0000313" key="4">
    <source>
        <dbReference type="Proteomes" id="UP000215914"/>
    </source>
</evidence>
<reference evidence="2 4" key="1">
    <citation type="journal article" date="2017" name="Nature">
        <title>The sunflower genome provides insights into oil metabolism, flowering and Asterid evolution.</title>
        <authorList>
            <person name="Badouin H."/>
            <person name="Gouzy J."/>
            <person name="Grassa C.J."/>
            <person name="Murat F."/>
            <person name="Staton S.E."/>
            <person name="Cottret L."/>
            <person name="Lelandais-Briere C."/>
            <person name="Owens G.L."/>
            <person name="Carrere S."/>
            <person name="Mayjonade B."/>
            <person name="Legrand L."/>
            <person name="Gill N."/>
            <person name="Kane N.C."/>
            <person name="Bowers J.E."/>
            <person name="Hubner S."/>
            <person name="Bellec A."/>
            <person name="Berard A."/>
            <person name="Berges H."/>
            <person name="Blanchet N."/>
            <person name="Boniface M.C."/>
            <person name="Brunel D."/>
            <person name="Catrice O."/>
            <person name="Chaidir N."/>
            <person name="Claudel C."/>
            <person name="Donnadieu C."/>
            <person name="Faraut T."/>
            <person name="Fievet G."/>
            <person name="Helmstetter N."/>
            <person name="King M."/>
            <person name="Knapp S.J."/>
            <person name="Lai Z."/>
            <person name="Le Paslier M.C."/>
            <person name="Lippi Y."/>
            <person name="Lorenzon L."/>
            <person name="Mandel J.R."/>
            <person name="Marage G."/>
            <person name="Marchand G."/>
            <person name="Marquand E."/>
            <person name="Bret-Mestries E."/>
            <person name="Morien E."/>
            <person name="Nambeesan S."/>
            <person name="Nguyen T."/>
            <person name="Pegot-Espagnet P."/>
            <person name="Pouilly N."/>
            <person name="Raftis F."/>
            <person name="Sallet E."/>
            <person name="Schiex T."/>
            <person name="Thomas J."/>
            <person name="Vandecasteele C."/>
            <person name="Vares D."/>
            <person name="Vear F."/>
            <person name="Vautrin S."/>
            <person name="Crespi M."/>
            <person name="Mangin B."/>
            <person name="Burke J.M."/>
            <person name="Salse J."/>
            <person name="Munos S."/>
            <person name="Vincourt P."/>
            <person name="Rieseberg L.H."/>
            <person name="Langlade N.B."/>
        </authorList>
    </citation>
    <scope>NUCLEOTIDE SEQUENCE [LARGE SCALE GENOMIC DNA]</scope>
    <source>
        <strain evidence="4">cv. SF193</strain>
        <tissue evidence="2">Leaves</tissue>
    </source>
</reference>
<name>A0A251SPX2_HELAN</name>
<accession>A0A251SPX2</accession>
<dbReference type="Gramene" id="mRNA:HanXRQr2_Chr13g0572691">
    <property type="protein sequence ID" value="CDS:HanXRQr2_Chr13g0572691.1"/>
    <property type="gene ID" value="HanXRQr2_Chr13g0572691"/>
</dbReference>
<feature type="region of interest" description="Disordered" evidence="1">
    <location>
        <begin position="1"/>
        <end position="22"/>
    </location>
</feature>
<dbReference type="AlphaFoldDB" id="A0A251SPX2"/>
<evidence type="ECO:0000313" key="3">
    <source>
        <dbReference type="EMBL" id="OTG00880.1"/>
    </source>
</evidence>
<dbReference type="EMBL" id="MNCJ02000328">
    <property type="protein sequence ID" value="KAF5772093.1"/>
    <property type="molecule type" value="Genomic_DNA"/>
</dbReference>
<dbReference type="InParanoid" id="A0A251SPX2"/>
<dbReference type="EMBL" id="CM007902">
    <property type="protein sequence ID" value="OTG00880.1"/>
    <property type="molecule type" value="Genomic_DNA"/>
</dbReference>
<proteinExistence type="predicted"/>
<feature type="compositionally biased region" description="Basic and acidic residues" evidence="1">
    <location>
        <begin position="83"/>
        <end position="92"/>
    </location>
</feature>
<reference evidence="3" key="2">
    <citation type="submission" date="2017-02" db="EMBL/GenBank/DDBJ databases">
        <title>Sunflower complete genome.</title>
        <authorList>
            <person name="Langlade N."/>
            <person name="Munos S."/>
        </authorList>
    </citation>
    <scope>NUCLEOTIDE SEQUENCE [LARGE SCALE GENOMIC DNA]</scope>
    <source>
        <tissue evidence="3">Leaves</tissue>
    </source>
</reference>
<organism evidence="3 4">
    <name type="scientific">Helianthus annuus</name>
    <name type="common">Common sunflower</name>
    <dbReference type="NCBI Taxonomy" id="4232"/>
    <lineage>
        <taxon>Eukaryota</taxon>
        <taxon>Viridiplantae</taxon>
        <taxon>Streptophyta</taxon>
        <taxon>Embryophyta</taxon>
        <taxon>Tracheophyta</taxon>
        <taxon>Spermatophyta</taxon>
        <taxon>Magnoliopsida</taxon>
        <taxon>eudicotyledons</taxon>
        <taxon>Gunneridae</taxon>
        <taxon>Pentapetalae</taxon>
        <taxon>asterids</taxon>
        <taxon>campanulids</taxon>
        <taxon>Asterales</taxon>
        <taxon>Asteraceae</taxon>
        <taxon>Asteroideae</taxon>
        <taxon>Heliantheae alliance</taxon>
        <taxon>Heliantheae</taxon>
        <taxon>Helianthus</taxon>
    </lineage>
</organism>